<gene>
    <name evidence="1" type="ordered locus">VSAL_I2127</name>
</gene>
<protein>
    <submittedName>
        <fullName evidence="1">Uncharacterized protein</fullName>
    </submittedName>
</protein>
<sequence>MLTTASIRAISFSGMLYSDYVLGSVNRVIAEVYIDVIPISLMWKTQHKGWACTSMAV</sequence>
<reference evidence="1 2" key="1">
    <citation type="journal article" date="2008" name="BMC Genomics">
        <title>The genome sequence of the fish pathogen Aliivibrio salmonicida strain LFI1238 shows extensive evidence of gene decay.</title>
        <authorList>
            <person name="Hjerde E."/>
            <person name="Lorentzen M.S."/>
            <person name="Holden M.T."/>
            <person name="Seeger K."/>
            <person name="Paulsen S."/>
            <person name="Bason N."/>
            <person name="Churcher C."/>
            <person name="Harris D."/>
            <person name="Norbertczak H."/>
            <person name="Quail M.A."/>
            <person name="Sanders S."/>
            <person name="Thurston S."/>
            <person name="Parkhill J."/>
            <person name="Willassen N.P."/>
            <person name="Thomson N.R."/>
        </authorList>
    </citation>
    <scope>NUCLEOTIDE SEQUENCE [LARGE SCALE GENOMIC DNA]</scope>
    <source>
        <strain evidence="1 2">LFI1238</strain>
    </source>
</reference>
<evidence type="ECO:0000313" key="2">
    <source>
        <dbReference type="Proteomes" id="UP000001730"/>
    </source>
</evidence>
<dbReference type="EMBL" id="FM178379">
    <property type="protein sequence ID" value="CAQ79812.1"/>
    <property type="molecule type" value="Genomic_DNA"/>
</dbReference>
<evidence type="ECO:0000313" key="1">
    <source>
        <dbReference type="EMBL" id="CAQ79812.1"/>
    </source>
</evidence>
<proteinExistence type="predicted"/>
<dbReference type="KEGG" id="vsa:VSAL_I2127"/>
<keyword evidence="2" id="KW-1185">Reference proteome</keyword>
<dbReference type="AlphaFoldDB" id="B6EI73"/>
<name>B6EI73_ALISL</name>
<dbReference type="HOGENOM" id="CLU_2986326_0_0_6"/>
<dbReference type="Proteomes" id="UP000001730">
    <property type="component" value="Chromosome 1"/>
</dbReference>
<organism evidence="1 2">
    <name type="scientific">Aliivibrio salmonicida (strain LFI1238)</name>
    <name type="common">Vibrio salmonicida (strain LFI1238)</name>
    <dbReference type="NCBI Taxonomy" id="316275"/>
    <lineage>
        <taxon>Bacteria</taxon>
        <taxon>Pseudomonadati</taxon>
        <taxon>Pseudomonadota</taxon>
        <taxon>Gammaproteobacteria</taxon>
        <taxon>Vibrionales</taxon>
        <taxon>Vibrionaceae</taxon>
        <taxon>Aliivibrio</taxon>
    </lineage>
</organism>
<accession>B6EI73</accession>